<dbReference type="EMBL" id="BK016109">
    <property type="protein sequence ID" value="DAF95755.1"/>
    <property type="molecule type" value="Genomic_DNA"/>
</dbReference>
<proteinExistence type="predicted"/>
<organism evidence="1">
    <name type="scientific">Myoviridae sp. ctCo31</name>
    <dbReference type="NCBI Taxonomy" id="2825053"/>
    <lineage>
        <taxon>Viruses</taxon>
        <taxon>Duplodnaviria</taxon>
        <taxon>Heunggongvirae</taxon>
        <taxon>Uroviricota</taxon>
        <taxon>Caudoviricetes</taxon>
    </lineage>
</organism>
<evidence type="ECO:0000313" key="1">
    <source>
        <dbReference type="EMBL" id="DAF95755.1"/>
    </source>
</evidence>
<accession>A0A8S5UMV3</accession>
<reference evidence="1" key="1">
    <citation type="journal article" date="2021" name="Proc. Natl. Acad. Sci. U.S.A.">
        <title>A Catalog of Tens of Thousands of Viruses from Human Metagenomes Reveals Hidden Associations with Chronic Diseases.</title>
        <authorList>
            <person name="Tisza M.J."/>
            <person name="Buck C.B."/>
        </authorList>
    </citation>
    <scope>NUCLEOTIDE SEQUENCE</scope>
    <source>
        <strain evidence="1">CtCo31</strain>
    </source>
</reference>
<protein>
    <submittedName>
        <fullName evidence="1">Uncharacterized protein</fullName>
    </submittedName>
</protein>
<sequence length="30" mass="3791">MKLMMKISNNILINHFWMMFRKNLRSLKNH</sequence>
<name>A0A8S5UMV3_9CAUD</name>